<proteinExistence type="predicted"/>
<name>Q6ZH27_ORYSJ</name>
<accession>Q6ZH27</accession>
<reference evidence="2" key="2">
    <citation type="journal article" date="2008" name="Nucleic Acids Res.">
        <title>The rice annotation project database (RAP-DB): 2008 update.</title>
        <authorList>
            <consortium name="The rice annotation project (RAP)"/>
        </authorList>
    </citation>
    <scope>GENOME REANNOTATION</scope>
    <source>
        <strain evidence="2">cv. Nipponbare</strain>
    </source>
</reference>
<reference evidence="2" key="1">
    <citation type="journal article" date="2005" name="Nature">
        <title>The map-based sequence of the rice genome.</title>
        <authorList>
            <consortium name="International rice genome sequencing project (IRGSP)"/>
            <person name="Matsumoto T."/>
            <person name="Wu J."/>
            <person name="Kanamori H."/>
            <person name="Katayose Y."/>
            <person name="Fujisawa M."/>
            <person name="Namiki N."/>
            <person name="Mizuno H."/>
            <person name="Yamamoto K."/>
            <person name="Antonio B.A."/>
            <person name="Baba T."/>
            <person name="Sakata K."/>
            <person name="Nagamura Y."/>
            <person name="Aoki H."/>
            <person name="Arikawa K."/>
            <person name="Arita K."/>
            <person name="Bito T."/>
            <person name="Chiden Y."/>
            <person name="Fujitsuka N."/>
            <person name="Fukunaka R."/>
            <person name="Hamada M."/>
            <person name="Harada C."/>
            <person name="Hayashi A."/>
            <person name="Hijishita S."/>
            <person name="Honda M."/>
            <person name="Hosokawa S."/>
            <person name="Ichikawa Y."/>
            <person name="Idonuma A."/>
            <person name="Iijima M."/>
            <person name="Ikeda M."/>
            <person name="Ikeno M."/>
            <person name="Ito K."/>
            <person name="Ito S."/>
            <person name="Ito T."/>
            <person name="Ito Y."/>
            <person name="Ito Y."/>
            <person name="Iwabuchi A."/>
            <person name="Kamiya K."/>
            <person name="Karasawa W."/>
            <person name="Kurita K."/>
            <person name="Katagiri S."/>
            <person name="Kikuta A."/>
            <person name="Kobayashi H."/>
            <person name="Kobayashi N."/>
            <person name="Machita K."/>
            <person name="Maehara T."/>
            <person name="Masukawa M."/>
            <person name="Mizubayashi T."/>
            <person name="Mukai Y."/>
            <person name="Nagasaki H."/>
            <person name="Nagata Y."/>
            <person name="Naito S."/>
            <person name="Nakashima M."/>
            <person name="Nakama Y."/>
            <person name="Nakamichi Y."/>
            <person name="Nakamura M."/>
            <person name="Meguro A."/>
            <person name="Negishi M."/>
            <person name="Ohta I."/>
            <person name="Ohta T."/>
            <person name="Okamoto M."/>
            <person name="Ono N."/>
            <person name="Saji S."/>
            <person name="Sakaguchi M."/>
            <person name="Sakai K."/>
            <person name="Shibata M."/>
            <person name="Shimokawa T."/>
            <person name="Song J."/>
            <person name="Takazaki Y."/>
            <person name="Terasawa K."/>
            <person name="Tsugane M."/>
            <person name="Tsuji K."/>
            <person name="Ueda S."/>
            <person name="Waki K."/>
            <person name="Yamagata H."/>
            <person name="Yamamoto M."/>
            <person name="Yamamoto S."/>
            <person name="Yamane H."/>
            <person name="Yoshiki S."/>
            <person name="Yoshihara R."/>
            <person name="Yukawa K."/>
            <person name="Zhong H."/>
            <person name="Yano M."/>
            <person name="Yuan Q."/>
            <person name="Ouyang S."/>
            <person name="Liu J."/>
            <person name="Jones K.M."/>
            <person name="Gansberger K."/>
            <person name="Moffat K."/>
            <person name="Hill J."/>
            <person name="Bera J."/>
            <person name="Fadrosh D."/>
            <person name="Jin S."/>
            <person name="Johri S."/>
            <person name="Kim M."/>
            <person name="Overton L."/>
            <person name="Reardon M."/>
            <person name="Tsitrin T."/>
            <person name="Vuong H."/>
            <person name="Weaver B."/>
            <person name="Ciecko A."/>
            <person name="Tallon L."/>
            <person name="Jackson J."/>
            <person name="Pai G."/>
            <person name="Aken S.V."/>
            <person name="Utterback T."/>
            <person name="Reidmuller S."/>
            <person name="Feldblyum T."/>
            <person name="Hsiao J."/>
            <person name="Zismann V."/>
            <person name="Iobst S."/>
            <person name="de Vazeille A.R."/>
            <person name="Buell C.R."/>
            <person name="Ying K."/>
            <person name="Li Y."/>
            <person name="Lu T."/>
            <person name="Huang Y."/>
            <person name="Zhao Q."/>
            <person name="Feng Q."/>
            <person name="Zhang L."/>
            <person name="Zhu J."/>
            <person name="Weng Q."/>
            <person name="Mu J."/>
            <person name="Lu Y."/>
            <person name="Fan D."/>
            <person name="Liu Y."/>
            <person name="Guan J."/>
            <person name="Zhang Y."/>
            <person name="Yu S."/>
            <person name="Liu X."/>
            <person name="Zhang Y."/>
            <person name="Hong G."/>
            <person name="Han B."/>
            <person name="Choisne N."/>
            <person name="Demange N."/>
            <person name="Orjeda G."/>
            <person name="Samain S."/>
            <person name="Cattolico L."/>
            <person name="Pelletier E."/>
            <person name="Couloux A."/>
            <person name="Segurens B."/>
            <person name="Wincker P."/>
            <person name="D'Hont A."/>
            <person name="Scarpelli C."/>
            <person name="Weissenbach J."/>
            <person name="Salanoubat M."/>
            <person name="Quetier F."/>
            <person name="Yu Y."/>
            <person name="Kim H.R."/>
            <person name="Rambo T."/>
            <person name="Currie J."/>
            <person name="Collura K."/>
            <person name="Luo M."/>
            <person name="Yang T."/>
            <person name="Ammiraju J.S.S."/>
            <person name="Engler F."/>
            <person name="Soderlund C."/>
            <person name="Wing R.A."/>
            <person name="Palmer L.E."/>
            <person name="de la Bastide M."/>
            <person name="Spiegel L."/>
            <person name="Nascimento L."/>
            <person name="Zutavern T."/>
            <person name="O'Shaughnessy A."/>
            <person name="Dike S."/>
            <person name="Dedhia N."/>
            <person name="Preston R."/>
            <person name="Balija V."/>
            <person name="McCombie W.R."/>
            <person name="Chow T."/>
            <person name="Chen H."/>
            <person name="Chung M."/>
            <person name="Chen C."/>
            <person name="Shaw J."/>
            <person name="Wu H."/>
            <person name="Hsiao K."/>
            <person name="Chao Y."/>
            <person name="Chu M."/>
            <person name="Cheng C."/>
            <person name="Hour A."/>
            <person name="Lee P."/>
            <person name="Lin S."/>
            <person name="Lin Y."/>
            <person name="Liou J."/>
            <person name="Liu S."/>
            <person name="Hsing Y."/>
            <person name="Raghuvanshi S."/>
            <person name="Mohanty A."/>
            <person name="Bharti A.K."/>
            <person name="Gaur A."/>
            <person name="Gupta V."/>
            <person name="Kumar D."/>
            <person name="Ravi V."/>
            <person name="Vij S."/>
            <person name="Kapur A."/>
            <person name="Khurana P."/>
            <person name="Khurana P."/>
            <person name="Khurana J.P."/>
            <person name="Tyagi A.K."/>
            <person name="Gaikwad K."/>
            <person name="Singh A."/>
            <person name="Dalal V."/>
            <person name="Srivastava S."/>
            <person name="Dixit A."/>
            <person name="Pal A.K."/>
            <person name="Ghazi I.A."/>
            <person name="Yadav M."/>
            <person name="Pandit A."/>
            <person name="Bhargava A."/>
            <person name="Sureshbabu K."/>
            <person name="Batra K."/>
            <person name="Sharma T.R."/>
            <person name="Mohapatra T."/>
            <person name="Singh N.K."/>
            <person name="Messing J."/>
            <person name="Nelson A.B."/>
            <person name="Fuks G."/>
            <person name="Kavchok S."/>
            <person name="Keizer G."/>
            <person name="Linton E."/>
            <person name="Llaca V."/>
            <person name="Song R."/>
            <person name="Tanyolac B."/>
            <person name="Young S."/>
            <person name="Ho-Il K."/>
            <person name="Hahn J.H."/>
            <person name="Sangsakoo G."/>
            <person name="Vanavichit A."/>
            <person name="de Mattos Luiz.A.T."/>
            <person name="Zimmer P.D."/>
            <person name="Malone G."/>
            <person name="Dellagostin O."/>
            <person name="de Oliveira A.C."/>
            <person name="Bevan M."/>
            <person name="Bancroft I."/>
            <person name="Minx P."/>
            <person name="Cordum H."/>
            <person name="Wilson R."/>
            <person name="Cheng Z."/>
            <person name="Jin W."/>
            <person name="Jiang J."/>
            <person name="Leong S.A."/>
            <person name="Iwama H."/>
            <person name="Gojobori T."/>
            <person name="Itoh T."/>
            <person name="Niimura Y."/>
            <person name="Fujii Y."/>
            <person name="Habara T."/>
            <person name="Sakai H."/>
            <person name="Sato Y."/>
            <person name="Wilson G."/>
            <person name="Kumar K."/>
            <person name="McCouch S."/>
            <person name="Juretic N."/>
            <person name="Hoen D."/>
            <person name="Wright S."/>
            <person name="Bruskiewich R."/>
            <person name="Bureau T."/>
            <person name="Miyao A."/>
            <person name="Hirochika H."/>
            <person name="Nishikawa T."/>
            <person name="Kadowaki K."/>
            <person name="Sugiura M."/>
            <person name="Burr B."/>
            <person name="Sasaki T."/>
        </authorList>
    </citation>
    <scope>NUCLEOTIDE SEQUENCE [LARGE SCALE GENOMIC DNA]</scope>
    <source>
        <strain evidence="2">cv. Nipponbare</strain>
    </source>
</reference>
<organism evidence="1 2">
    <name type="scientific">Oryza sativa subsp. japonica</name>
    <name type="common">Rice</name>
    <dbReference type="NCBI Taxonomy" id="39947"/>
    <lineage>
        <taxon>Eukaryota</taxon>
        <taxon>Viridiplantae</taxon>
        <taxon>Streptophyta</taxon>
        <taxon>Embryophyta</taxon>
        <taxon>Tracheophyta</taxon>
        <taxon>Spermatophyta</taxon>
        <taxon>Magnoliopsida</taxon>
        <taxon>Liliopsida</taxon>
        <taxon>Poales</taxon>
        <taxon>Poaceae</taxon>
        <taxon>BOP clade</taxon>
        <taxon>Oryzoideae</taxon>
        <taxon>Oryzeae</taxon>
        <taxon>Oryzinae</taxon>
        <taxon>Oryza</taxon>
        <taxon>Oryza sativa</taxon>
    </lineage>
</organism>
<dbReference type="EMBL" id="AP004090">
    <property type="protein sequence ID" value="BAD07634.1"/>
    <property type="molecule type" value="Genomic_DNA"/>
</dbReference>
<evidence type="ECO:0000313" key="1">
    <source>
        <dbReference type="EMBL" id="BAD07634.1"/>
    </source>
</evidence>
<gene>
    <name evidence="1" type="primary">OJ1399_H05.15</name>
</gene>
<sequence length="102" mass="10940">MRRQPNRRQPLAPWGLAGFGGIVASRRQQQQAGQQQGCTDRSHQQATCQPYRVQLQALAVRIQPSIGAEVTNKMVLCVEVGQTVAASGGVGTIVMDTTLSPP</sequence>
<protein>
    <submittedName>
        <fullName evidence="1">Uncharacterized protein</fullName>
    </submittedName>
</protein>
<dbReference type="AlphaFoldDB" id="Q6ZH27"/>
<dbReference type="Proteomes" id="UP000000763">
    <property type="component" value="Chromosome 2"/>
</dbReference>
<evidence type="ECO:0000313" key="2">
    <source>
        <dbReference type="Proteomes" id="UP000000763"/>
    </source>
</evidence>